<evidence type="ECO:0000313" key="2">
    <source>
        <dbReference type="EMBL" id="KAK9810823.1"/>
    </source>
</evidence>
<keyword evidence="3" id="KW-1185">Reference proteome</keyword>
<gene>
    <name evidence="2" type="ORF">WJX73_010228</name>
</gene>
<protein>
    <submittedName>
        <fullName evidence="2">Uncharacterized protein</fullName>
    </submittedName>
</protein>
<reference evidence="2 3" key="1">
    <citation type="journal article" date="2024" name="Nat. Commun.">
        <title>Phylogenomics reveals the evolutionary origins of lichenization in chlorophyte algae.</title>
        <authorList>
            <person name="Puginier C."/>
            <person name="Libourel C."/>
            <person name="Otte J."/>
            <person name="Skaloud P."/>
            <person name="Haon M."/>
            <person name="Grisel S."/>
            <person name="Petersen M."/>
            <person name="Berrin J.G."/>
            <person name="Delaux P.M."/>
            <person name="Dal Grande F."/>
            <person name="Keller J."/>
        </authorList>
    </citation>
    <scope>NUCLEOTIDE SEQUENCE [LARGE SCALE GENOMIC DNA]</scope>
    <source>
        <strain evidence="2 3">SAG 2036</strain>
    </source>
</reference>
<feature type="transmembrane region" description="Helical" evidence="1">
    <location>
        <begin position="133"/>
        <end position="150"/>
    </location>
</feature>
<evidence type="ECO:0000313" key="3">
    <source>
        <dbReference type="Proteomes" id="UP001465755"/>
    </source>
</evidence>
<keyword evidence="1" id="KW-0812">Transmembrane</keyword>
<accession>A0AAW1PQE0</accession>
<sequence length="206" mass="23622">MERDFYLRCIAIPPQLHLTYTGSFARDSLPLLTMACSLPVIFLYWSLKRYTNMVVFSVGWWLATMYHVCHLDPRGLQNSSLLGIPGPVWRTWDIVSAQWLLGRTWGETLGAQHPVTLGISNGIFPAVVGGARALGFFLAAFVCFPMPAIFAEQYWLWHSLWHTFCSFAFWDLYCCLDQRPAYPFLHAKRRRKPVKRVNGSSAKLCK</sequence>
<dbReference type="EMBL" id="JALJOQ010000014">
    <property type="protein sequence ID" value="KAK9810823.1"/>
    <property type="molecule type" value="Genomic_DNA"/>
</dbReference>
<proteinExistence type="predicted"/>
<comment type="caution">
    <text evidence="2">The sequence shown here is derived from an EMBL/GenBank/DDBJ whole genome shotgun (WGS) entry which is preliminary data.</text>
</comment>
<organism evidence="2 3">
    <name type="scientific">Symbiochloris irregularis</name>
    <dbReference type="NCBI Taxonomy" id="706552"/>
    <lineage>
        <taxon>Eukaryota</taxon>
        <taxon>Viridiplantae</taxon>
        <taxon>Chlorophyta</taxon>
        <taxon>core chlorophytes</taxon>
        <taxon>Trebouxiophyceae</taxon>
        <taxon>Trebouxiales</taxon>
        <taxon>Trebouxiaceae</taxon>
        <taxon>Symbiochloris</taxon>
    </lineage>
</organism>
<dbReference type="Proteomes" id="UP001465755">
    <property type="component" value="Unassembled WGS sequence"/>
</dbReference>
<keyword evidence="1" id="KW-0472">Membrane</keyword>
<evidence type="ECO:0000256" key="1">
    <source>
        <dbReference type="SAM" id="Phobius"/>
    </source>
</evidence>
<feature type="transmembrane region" description="Helical" evidence="1">
    <location>
        <begin position="28"/>
        <end position="47"/>
    </location>
</feature>
<keyword evidence="1" id="KW-1133">Transmembrane helix</keyword>
<dbReference type="AlphaFoldDB" id="A0AAW1PQE0"/>
<name>A0AAW1PQE0_9CHLO</name>